<dbReference type="eggNOG" id="ENOG503419B">
    <property type="taxonomic scope" value="Bacteria"/>
</dbReference>
<sequence length="179" mass="21243">MEIVEKKYRGTPIDNKKYAVRLTKFIEHLVSNGKIIEAKYHFKNLFEAKPNHARTIRLGYLLSIATFDNEGVCKFDELLYRSKPKDIEIYWFRLKYYLSVNDYKNCEDCCTFLLSKPIKKEYLRTIIEACLSLNNYVISIQLVKYLKKEKMTLSDIGNKHLKKILLERFINELVRVKCG</sequence>
<comment type="caution">
    <text evidence="1">The sequence shown here is derived from an EMBL/GenBank/DDBJ whole genome shotgun (WGS) entry which is preliminary data.</text>
</comment>
<dbReference type="Proteomes" id="UP000054363">
    <property type="component" value="Unassembled WGS sequence"/>
</dbReference>
<dbReference type="STRING" id="435908.IDSA_05495"/>
<accession>A0A094JHU8</accession>
<evidence type="ECO:0000313" key="1">
    <source>
        <dbReference type="EMBL" id="KFZ32121.1"/>
    </source>
</evidence>
<organism evidence="1 2">
    <name type="scientific">Pseudidiomarina salinarum</name>
    <dbReference type="NCBI Taxonomy" id="435908"/>
    <lineage>
        <taxon>Bacteria</taxon>
        <taxon>Pseudomonadati</taxon>
        <taxon>Pseudomonadota</taxon>
        <taxon>Gammaproteobacteria</taxon>
        <taxon>Alteromonadales</taxon>
        <taxon>Idiomarinaceae</taxon>
        <taxon>Pseudidiomarina</taxon>
    </lineage>
</organism>
<reference evidence="1 2" key="1">
    <citation type="submission" date="2014-06" db="EMBL/GenBank/DDBJ databases">
        <title>The draft genome sequence of Idiomarina salinarum ISL-52.</title>
        <authorList>
            <person name="Du J."/>
            <person name="Shao Z."/>
        </authorList>
    </citation>
    <scope>NUCLEOTIDE SEQUENCE [LARGE SCALE GENOMIC DNA]</scope>
    <source>
        <strain evidence="1 2">ISL-52</strain>
    </source>
</reference>
<dbReference type="AlphaFoldDB" id="A0A094JHU8"/>
<protein>
    <submittedName>
        <fullName evidence="1">Uncharacterized protein</fullName>
    </submittedName>
</protein>
<gene>
    <name evidence="1" type="ORF">IDSA_05495</name>
</gene>
<dbReference type="OrthoDB" id="7031804at2"/>
<proteinExistence type="predicted"/>
<evidence type="ECO:0000313" key="2">
    <source>
        <dbReference type="Proteomes" id="UP000054363"/>
    </source>
</evidence>
<dbReference type="EMBL" id="JPER01000001">
    <property type="protein sequence ID" value="KFZ32121.1"/>
    <property type="molecule type" value="Genomic_DNA"/>
</dbReference>
<dbReference type="RefSeq" id="WP_034774844.1">
    <property type="nucleotide sequence ID" value="NZ_JPER01000001.1"/>
</dbReference>
<keyword evidence="2" id="KW-1185">Reference proteome</keyword>
<name>A0A094JHU8_9GAMM</name>